<keyword evidence="3" id="KW-1185">Reference proteome</keyword>
<dbReference type="Gene3D" id="3.20.20.100">
    <property type="entry name" value="NADP-dependent oxidoreductase domain"/>
    <property type="match status" value="2"/>
</dbReference>
<dbReference type="PANTHER" id="PTHR11732">
    <property type="entry name" value="ALDO/KETO REDUCTASE"/>
    <property type="match status" value="1"/>
</dbReference>
<proteinExistence type="predicted"/>
<gene>
    <name evidence="2" type="ORF">DDB_G0268562</name>
</gene>
<evidence type="ECO:0000313" key="2">
    <source>
        <dbReference type="EMBL" id="EAL73734.1"/>
    </source>
</evidence>
<feature type="domain" description="NADP-dependent oxidoreductase" evidence="1">
    <location>
        <begin position="8"/>
        <end position="96"/>
    </location>
</feature>
<dbReference type="Proteomes" id="UP000002195">
    <property type="component" value="Unassembled WGS sequence"/>
</dbReference>
<name>Q55FL2_DICDI</name>
<evidence type="ECO:0000313" key="3">
    <source>
        <dbReference type="Proteomes" id="UP000002195"/>
    </source>
</evidence>
<dbReference type="Reactome" id="R-DDI-5365859">
    <property type="pathway name" value="RA biosynthesis pathway"/>
</dbReference>
<comment type="caution">
    <text evidence="2">The sequence shown here is derived from an EMBL/GenBank/DDBJ whole genome shotgun (WGS) entry which is preliminary data.</text>
</comment>
<protein>
    <recommendedName>
        <fullName evidence="1">NADP-dependent oxidoreductase domain-containing protein</fullName>
    </recommendedName>
</protein>
<dbReference type="InterPro" id="IPR023210">
    <property type="entry name" value="NADP_OxRdtase_dom"/>
</dbReference>
<dbReference type="Reactome" id="R-DDI-156590">
    <property type="pathway name" value="Glutathione conjugation"/>
</dbReference>
<dbReference type="PaxDb" id="44689-DDB0216577"/>
<sequence length="153" mass="17751">MILKFLKSVKLKEKIYFIQVWNSCHNSNLVIKHCEKTIEDLGIGYLDLYLIHWPIAFKNANPSDVTIDWIKDENGYQKIAPISIRETWQEMEKLVELAAYSPLSRGKCDFFNNEILKSIADKYKKSVANVIFKWLNQRGIAAIPKSANHSHII</sequence>
<dbReference type="Reactome" id="R-DDI-9757110">
    <property type="pathway name" value="Prednisone ADME"/>
</dbReference>
<dbReference type="FunCoup" id="Q55FL2">
    <property type="interactions" value="7"/>
</dbReference>
<dbReference type="GeneID" id="8616328"/>
<dbReference type="HOGENOM" id="CLU_1716640_0_0_1"/>
<reference evidence="2 3" key="1">
    <citation type="journal article" date="2005" name="Nature">
        <title>The genome of the social amoeba Dictyostelium discoideum.</title>
        <authorList>
            <consortium name="The Dictyostelium discoideum Sequencing Consortium"/>
            <person name="Eichinger L."/>
            <person name="Pachebat J.A."/>
            <person name="Glockner G."/>
            <person name="Rajandream M.A."/>
            <person name="Sucgang R."/>
            <person name="Berriman M."/>
            <person name="Song J."/>
            <person name="Olsen R."/>
            <person name="Szafranski K."/>
            <person name="Xu Q."/>
            <person name="Tunggal B."/>
            <person name="Kummerfeld S."/>
            <person name="Madera M."/>
            <person name="Konfortov B.A."/>
            <person name="Rivero F."/>
            <person name="Bankier A.T."/>
            <person name="Lehmann R."/>
            <person name="Hamlin N."/>
            <person name="Davies R."/>
            <person name="Gaudet P."/>
            <person name="Fey P."/>
            <person name="Pilcher K."/>
            <person name="Chen G."/>
            <person name="Saunders D."/>
            <person name="Sodergren E."/>
            <person name="Davis P."/>
            <person name="Kerhornou A."/>
            <person name="Nie X."/>
            <person name="Hall N."/>
            <person name="Anjard C."/>
            <person name="Hemphill L."/>
            <person name="Bason N."/>
            <person name="Farbrother P."/>
            <person name="Desany B."/>
            <person name="Just E."/>
            <person name="Morio T."/>
            <person name="Rost R."/>
            <person name="Churcher C."/>
            <person name="Cooper J."/>
            <person name="Haydock S."/>
            <person name="van Driessche N."/>
            <person name="Cronin A."/>
            <person name="Goodhead I."/>
            <person name="Muzny D."/>
            <person name="Mourier T."/>
            <person name="Pain A."/>
            <person name="Lu M."/>
            <person name="Harper D."/>
            <person name="Lindsay R."/>
            <person name="Hauser H."/>
            <person name="James K."/>
            <person name="Quiles M."/>
            <person name="Madan Babu M."/>
            <person name="Saito T."/>
            <person name="Buchrieser C."/>
            <person name="Wardroper A."/>
            <person name="Felder M."/>
            <person name="Thangavelu M."/>
            <person name="Johnson D."/>
            <person name="Knights A."/>
            <person name="Loulseged H."/>
            <person name="Mungall K."/>
            <person name="Oliver K."/>
            <person name="Price C."/>
            <person name="Quail M.A."/>
            <person name="Urushihara H."/>
            <person name="Hernandez J."/>
            <person name="Rabbinowitsch E."/>
            <person name="Steffen D."/>
            <person name="Sanders M."/>
            <person name="Ma J."/>
            <person name="Kohara Y."/>
            <person name="Sharp S."/>
            <person name="Simmonds M."/>
            <person name="Spiegler S."/>
            <person name="Tivey A."/>
            <person name="Sugano S."/>
            <person name="White B."/>
            <person name="Walker D."/>
            <person name="Woodward J."/>
            <person name="Winckler T."/>
            <person name="Tanaka Y."/>
            <person name="Shaulsky G."/>
            <person name="Schleicher M."/>
            <person name="Weinstock G."/>
            <person name="Rosenthal A."/>
            <person name="Cox E.C."/>
            <person name="Chisholm R.L."/>
            <person name="Gibbs R."/>
            <person name="Loomis W.F."/>
            <person name="Platzer M."/>
            <person name="Kay R.R."/>
            <person name="Williams J."/>
            <person name="Dear P.H."/>
            <person name="Noegel A.A."/>
            <person name="Barrell B."/>
            <person name="Kuspa A."/>
        </authorList>
    </citation>
    <scope>NUCLEOTIDE SEQUENCE [LARGE SCALE GENOMIC DNA]</scope>
    <source>
        <strain evidence="2 3">AX4</strain>
    </source>
</reference>
<dbReference type="Reactome" id="R-DDI-70221">
    <property type="pathway name" value="Glycogen breakdown (glycogenolysis)"/>
</dbReference>
<dbReference type="Reactome" id="R-DDI-5661270">
    <property type="pathway name" value="Formation of xylulose-5-phosphate"/>
</dbReference>
<dbReference type="VEuPathDB" id="AmoebaDB:DDB_G0268562"/>
<dbReference type="KEGG" id="ddi:DDB_G0268562"/>
<dbReference type="EMBL" id="AAFI02000003">
    <property type="protein sequence ID" value="EAL73734.1"/>
    <property type="molecule type" value="Genomic_DNA"/>
</dbReference>
<dbReference type="Pfam" id="PF00248">
    <property type="entry name" value="Aldo_ket_red"/>
    <property type="match status" value="1"/>
</dbReference>
<dbReference type="STRING" id="44689.Q55FL2"/>
<evidence type="ECO:0000259" key="1">
    <source>
        <dbReference type="Pfam" id="PF00248"/>
    </source>
</evidence>
<organism evidence="2 3">
    <name type="scientific">Dictyostelium discoideum</name>
    <name type="common">Social amoeba</name>
    <dbReference type="NCBI Taxonomy" id="44689"/>
    <lineage>
        <taxon>Eukaryota</taxon>
        <taxon>Amoebozoa</taxon>
        <taxon>Evosea</taxon>
        <taxon>Eumycetozoa</taxon>
        <taxon>Dictyostelia</taxon>
        <taxon>Dictyosteliales</taxon>
        <taxon>Dictyosteliaceae</taxon>
        <taxon>Dictyostelium</taxon>
    </lineage>
</organism>
<dbReference type="InterPro" id="IPR036812">
    <property type="entry name" value="NAD(P)_OxRdtase_dom_sf"/>
</dbReference>
<dbReference type="InterPro" id="IPR020471">
    <property type="entry name" value="AKR"/>
</dbReference>
<dbReference type="Reactome" id="R-DDI-193775">
    <property type="pathway name" value="Synthesis of bile acids and bile salts via 24-hydroxycholesterol"/>
</dbReference>
<dbReference type="Reactome" id="R-DDI-193807">
    <property type="pathway name" value="Synthesis of bile acids and bile salts via 27-hydroxycholesterol"/>
</dbReference>
<dbReference type="Reactome" id="R-DDI-193144">
    <property type="pathway name" value="Estrogen biosynthesis"/>
</dbReference>
<dbReference type="SMR" id="Q55FL2"/>
<dbReference type="GO" id="GO:0005829">
    <property type="term" value="C:cytosol"/>
    <property type="evidence" value="ECO:0000318"/>
    <property type="project" value="GO_Central"/>
</dbReference>
<dbReference type="RefSeq" id="XP_647521.1">
    <property type="nucleotide sequence ID" value="XM_642429.1"/>
</dbReference>
<accession>Q55FL2</accession>
<dbReference type="Reactome" id="R-DDI-2162123">
    <property type="pathway name" value="Synthesis of Prostaglandins (PG) and Thromboxanes (TX)"/>
</dbReference>
<dbReference type="SUPFAM" id="SSF51430">
    <property type="entry name" value="NAD(P)-linked oxidoreductase"/>
    <property type="match status" value="1"/>
</dbReference>
<dbReference type="Reactome" id="R-DDI-193368">
    <property type="pathway name" value="Synthesis of bile acids and bile salts via 7alpha-hydroxycholesterol"/>
</dbReference>
<dbReference type="PhylomeDB" id="Q55FL2"/>
<dbReference type="GO" id="GO:0004032">
    <property type="term" value="F:aldose reductase (NADPH) activity"/>
    <property type="evidence" value="ECO:0000318"/>
    <property type="project" value="GO_Central"/>
</dbReference>
<dbReference type="InParanoid" id="Q55FL2"/>
<dbReference type="AlphaFoldDB" id="Q55FL2"/>
<dbReference type="eggNOG" id="KOG1577">
    <property type="taxonomic scope" value="Eukaryota"/>
</dbReference>